<evidence type="ECO:0000259" key="3">
    <source>
        <dbReference type="SMART" id="SM00829"/>
    </source>
</evidence>
<dbReference type="Pfam" id="PF08240">
    <property type="entry name" value="ADH_N"/>
    <property type="match status" value="1"/>
</dbReference>
<dbReference type="Proteomes" id="UP000749040">
    <property type="component" value="Unassembled WGS sequence"/>
</dbReference>
<gene>
    <name evidence="4" type="ORF">ITX44_22775</name>
</gene>
<dbReference type="InterPro" id="IPR036291">
    <property type="entry name" value="NAD(P)-bd_dom_sf"/>
</dbReference>
<dbReference type="Gene3D" id="3.90.180.10">
    <property type="entry name" value="Medium-chain alcohol dehydrogenases, catalytic domain"/>
    <property type="match status" value="1"/>
</dbReference>
<protein>
    <submittedName>
        <fullName evidence="4">Zinc-dependent alcohol dehydrogenase family protein</fullName>
    </submittedName>
</protein>
<name>A0ABS2TZC5_9ACTN</name>
<dbReference type="Pfam" id="PF13602">
    <property type="entry name" value="ADH_zinc_N_2"/>
    <property type="match status" value="1"/>
</dbReference>
<dbReference type="PANTHER" id="PTHR48106:SF18">
    <property type="entry name" value="QUINONE OXIDOREDUCTASE PIG3"/>
    <property type="match status" value="1"/>
</dbReference>
<evidence type="ECO:0000256" key="1">
    <source>
        <dbReference type="ARBA" id="ARBA00022857"/>
    </source>
</evidence>
<comment type="caution">
    <text evidence="4">The sequence shown here is derived from an EMBL/GenBank/DDBJ whole genome shotgun (WGS) entry which is preliminary data.</text>
</comment>
<dbReference type="CDD" id="cd08268">
    <property type="entry name" value="MDR2"/>
    <property type="match status" value="1"/>
</dbReference>
<dbReference type="SUPFAM" id="SSF50129">
    <property type="entry name" value="GroES-like"/>
    <property type="match status" value="1"/>
</dbReference>
<organism evidence="4 5">
    <name type="scientific">Actinacidiphila acididurans</name>
    <dbReference type="NCBI Taxonomy" id="2784346"/>
    <lineage>
        <taxon>Bacteria</taxon>
        <taxon>Bacillati</taxon>
        <taxon>Actinomycetota</taxon>
        <taxon>Actinomycetes</taxon>
        <taxon>Kitasatosporales</taxon>
        <taxon>Streptomycetaceae</taxon>
        <taxon>Actinacidiphila</taxon>
    </lineage>
</organism>
<dbReference type="Gene3D" id="3.40.50.720">
    <property type="entry name" value="NAD(P)-binding Rossmann-like Domain"/>
    <property type="match status" value="1"/>
</dbReference>
<proteinExistence type="predicted"/>
<dbReference type="InterPro" id="IPR011032">
    <property type="entry name" value="GroES-like_sf"/>
</dbReference>
<reference evidence="4 5" key="1">
    <citation type="submission" date="2021-01" db="EMBL/GenBank/DDBJ databases">
        <title>Streptomyces acididurans sp. nov., isolated from a peat swamp forest soil.</title>
        <authorList>
            <person name="Chantavorakit T."/>
            <person name="Duangmal K."/>
        </authorList>
    </citation>
    <scope>NUCLEOTIDE SEQUENCE [LARGE SCALE GENOMIC DNA]</scope>
    <source>
        <strain evidence="4 5">KK5PA1</strain>
    </source>
</reference>
<sequence>MALTVRFHELGGPEVLRLEDLPDPEPGPEEVLIRVEAIGLNRAEVNFRLGRYMDQPRSLPSLIGYEAAGVVEAIGPRVNGIAKGDPVAVVPAFSMRDYGTYGELVVVPAAAVVRRPESVSAITGAAVWMATLTAYGALVDIGGLRAGDAVVINAASSGVGIATMRLVKSLGGLPIAVTRTSAKREQLAALGADAVVATDREDLVAGVMAATGGAGARFVFDAVAGPGVRQLARIVAPGGIHFVHGNLSGQPTPFPGPETMQNYSMRSYTLFEVTKVPARLAPATAAITEGVVSGALEPVIDRTFPLSRIVDAHRFLESEEQVGKVVVTVS</sequence>
<dbReference type="EMBL" id="JADKYB010000012">
    <property type="protein sequence ID" value="MBM9507308.1"/>
    <property type="molecule type" value="Genomic_DNA"/>
</dbReference>
<evidence type="ECO:0000313" key="5">
    <source>
        <dbReference type="Proteomes" id="UP000749040"/>
    </source>
</evidence>
<keyword evidence="2" id="KW-0560">Oxidoreductase</keyword>
<dbReference type="InterPro" id="IPR020843">
    <property type="entry name" value="ER"/>
</dbReference>
<feature type="domain" description="Enoyl reductase (ER)" evidence="3">
    <location>
        <begin position="11"/>
        <end position="327"/>
    </location>
</feature>
<keyword evidence="1" id="KW-0521">NADP</keyword>
<keyword evidence="5" id="KW-1185">Reference proteome</keyword>
<evidence type="ECO:0000313" key="4">
    <source>
        <dbReference type="EMBL" id="MBM9507308.1"/>
    </source>
</evidence>
<dbReference type="SUPFAM" id="SSF51735">
    <property type="entry name" value="NAD(P)-binding Rossmann-fold domains"/>
    <property type="match status" value="1"/>
</dbReference>
<dbReference type="SMART" id="SM00829">
    <property type="entry name" value="PKS_ER"/>
    <property type="match status" value="1"/>
</dbReference>
<evidence type="ECO:0000256" key="2">
    <source>
        <dbReference type="ARBA" id="ARBA00023002"/>
    </source>
</evidence>
<dbReference type="PANTHER" id="PTHR48106">
    <property type="entry name" value="QUINONE OXIDOREDUCTASE PIG3-RELATED"/>
    <property type="match status" value="1"/>
</dbReference>
<accession>A0ABS2TZC5</accession>
<dbReference type="RefSeq" id="WP_205359167.1">
    <property type="nucleotide sequence ID" value="NZ_JADKYB010000012.1"/>
</dbReference>
<dbReference type="InterPro" id="IPR013154">
    <property type="entry name" value="ADH-like_N"/>
</dbReference>